<keyword evidence="4" id="KW-1185">Reference proteome</keyword>
<dbReference type="Pfam" id="PF00106">
    <property type="entry name" value="adh_short"/>
    <property type="match status" value="1"/>
</dbReference>
<dbReference type="PRINTS" id="PR00081">
    <property type="entry name" value="GDHRDH"/>
</dbReference>
<evidence type="ECO:0000256" key="2">
    <source>
        <dbReference type="RuleBase" id="RU000363"/>
    </source>
</evidence>
<dbReference type="InterPro" id="IPR020904">
    <property type="entry name" value="Sc_DH/Rdtase_CS"/>
</dbReference>
<evidence type="ECO:0000313" key="3">
    <source>
        <dbReference type="EMBL" id="KAK3916192.1"/>
    </source>
</evidence>
<accession>A0AAE1LFF9</accession>
<keyword evidence="1" id="KW-0560">Oxidoreductase</keyword>
<dbReference type="Proteomes" id="UP001219518">
    <property type="component" value="Unassembled WGS sequence"/>
</dbReference>
<evidence type="ECO:0000256" key="1">
    <source>
        <dbReference type="ARBA" id="ARBA00023002"/>
    </source>
</evidence>
<dbReference type="PANTHER" id="PTHR43313:SF36">
    <property type="entry name" value="D-BETA-HYDROXYBUTYRATE DEHYDROGENASE, MITOCHONDRIAL"/>
    <property type="match status" value="1"/>
</dbReference>
<dbReference type="InterPro" id="IPR036291">
    <property type="entry name" value="NAD(P)-bd_dom_sf"/>
</dbReference>
<dbReference type="PROSITE" id="PS00061">
    <property type="entry name" value="ADH_SHORT"/>
    <property type="match status" value="1"/>
</dbReference>
<dbReference type="PRINTS" id="PR00080">
    <property type="entry name" value="SDRFAMILY"/>
</dbReference>
<dbReference type="EMBL" id="JAHWGI010000500">
    <property type="protein sequence ID" value="KAK3916192.1"/>
    <property type="molecule type" value="Genomic_DNA"/>
</dbReference>
<dbReference type="GO" id="GO:0008202">
    <property type="term" value="P:steroid metabolic process"/>
    <property type="evidence" value="ECO:0007669"/>
    <property type="project" value="TreeGrafter"/>
</dbReference>
<comment type="caution">
    <text evidence="3">The sequence shown here is derived from an EMBL/GenBank/DDBJ whole genome shotgun (WGS) entry which is preliminary data.</text>
</comment>
<dbReference type="GO" id="GO:0016491">
    <property type="term" value="F:oxidoreductase activity"/>
    <property type="evidence" value="ECO:0007669"/>
    <property type="project" value="UniProtKB-KW"/>
</dbReference>
<dbReference type="Gene3D" id="3.40.50.720">
    <property type="entry name" value="NAD(P)-binding Rossmann-like Domain"/>
    <property type="match status" value="1"/>
</dbReference>
<dbReference type="InterPro" id="IPR002347">
    <property type="entry name" value="SDR_fam"/>
</dbReference>
<evidence type="ECO:0000313" key="4">
    <source>
        <dbReference type="Proteomes" id="UP001219518"/>
    </source>
</evidence>
<dbReference type="AlphaFoldDB" id="A0AAE1LFF9"/>
<organism evidence="3 4">
    <name type="scientific">Frankliniella fusca</name>
    <dbReference type="NCBI Taxonomy" id="407009"/>
    <lineage>
        <taxon>Eukaryota</taxon>
        <taxon>Metazoa</taxon>
        <taxon>Ecdysozoa</taxon>
        <taxon>Arthropoda</taxon>
        <taxon>Hexapoda</taxon>
        <taxon>Insecta</taxon>
        <taxon>Pterygota</taxon>
        <taxon>Neoptera</taxon>
        <taxon>Paraneoptera</taxon>
        <taxon>Thysanoptera</taxon>
        <taxon>Terebrantia</taxon>
        <taxon>Thripoidea</taxon>
        <taxon>Thripidae</taxon>
        <taxon>Frankliniella</taxon>
    </lineage>
</organism>
<dbReference type="SUPFAM" id="SSF51735">
    <property type="entry name" value="NAD(P)-binding Rossmann-fold domains"/>
    <property type="match status" value="1"/>
</dbReference>
<gene>
    <name evidence="3" type="ORF">KUF71_025453</name>
</gene>
<reference evidence="3" key="1">
    <citation type="submission" date="2021-07" db="EMBL/GenBank/DDBJ databases">
        <authorList>
            <person name="Catto M.A."/>
            <person name="Jacobson A."/>
            <person name="Kennedy G."/>
            <person name="Labadie P."/>
            <person name="Hunt B.G."/>
            <person name="Srinivasan R."/>
        </authorList>
    </citation>
    <scope>NUCLEOTIDE SEQUENCE</scope>
    <source>
        <strain evidence="3">PL_HMW_Pooled</strain>
        <tissue evidence="3">Head</tissue>
    </source>
</reference>
<protein>
    <submittedName>
        <fullName evidence="3">D-beta-hydroxybutyrate dehydrogenase, mitochondrial</fullName>
    </submittedName>
</protein>
<comment type="similarity">
    <text evidence="2">Belongs to the short-chain dehydrogenases/reductases (SDR) family.</text>
</comment>
<reference evidence="3" key="2">
    <citation type="journal article" date="2023" name="BMC Genomics">
        <title>Pest status, molecular evolution, and epigenetic factors derived from the genome assembly of Frankliniella fusca, a thysanopteran phytovirus vector.</title>
        <authorList>
            <person name="Catto M.A."/>
            <person name="Labadie P.E."/>
            <person name="Jacobson A.L."/>
            <person name="Kennedy G.G."/>
            <person name="Srinivasan R."/>
            <person name="Hunt B.G."/>
        </authorList>
    </citation>
    <scope>NUCLEOTIDE SEQUENCE</scope>
    <source>
        <strain evidence="3">PL_HMW_Pooled</strain>
    </source>
</reference>
<proteinExistence type="inferred from homology"/>
<name>A0AAE1LFF9_9NEOP</name>
<sequence>MGAAPYSLRSMAAGAAVPVVGAAVALAVSARLFRPYGALISSLWQGSAARWPPSPARAVVLTGCDRGLGFSLATHCHSLGLTVFAGVLDAASPGARRLVDLGVRVVPLDVTDGRSVQGAVQVVQQALKDDARLSLSALVNNAGVLVFGEFGWQTPRQVSLQLDVNLAGTMRVTRAFLPLLRAGTSAGPGPGRGRVVVVTSHCALAALPALSVYAATKAGLQAWADALRMEQAQYGVPVVQVVPGSFTHLSGILAAHAEHAREMEAAMTEEDRQFYGDYPRRFHEYLAVVSSLGREASERPCRLPDDKLHEMFEAALLSLRPAARYVHEPWRYTLYHSLMRLAPHRRPGLASHQVCQSAIFQRKATVAWV</sequence>
<dbReference type="PANTHER" id="PTHR43313">
    <property type="entry name" value="SHORT-CHAIN DEHYDROGENASE/REDUCTASE FAMILY 9C"/>
    <property type="match status" value="1"/>
</dbReference>